<organism evidence="2 3">
    <name type="scientific">Polyplosphaeria fusca</name>
    <dbReference type="NCBI Taxonomy" id="682080"/>
    <lineage>
        <taxon>Eukaryota</taxon>
        <taxon>Fungi</taxon>
        <taxon>Dikarya</taxon>
        <taxon>Ascomycota</taxon>
        <taxon>Pezizomycotina</taxon>
        <taxon>Dothideomycetes</taxon>
        <taxon>Pleosporomycetidae</taxon>
        <taxon>Pleosporales</taxon>
        <taxon>Tetraplosphaeriaceae</taxon>
        <taxon>Polyplosphaeria</taxon>
    </lineage>
</organism>
<comment type="caution">
    <text evidence="2">The sequence shown here is derived from an EMBL/GenBank/DDBJ whole genome shotgun (WGS) entry which is preliminary data.</text>
</comment>
<keyword evidence="3" id="KW-1185">Reference proteome</keyword>
<feature type="compositionally biased region" description="Basic residues" evidence="1">
    <location>
        <begin position="397"/>
        <end position="409"/>
    </location>
</feature>
<feature type="region of interest" description="Disordered" evidence="1">
    <location>
        <begin position="392"/>
        <end position="457"/>
    </location>
</feature>
<dbReference type="AlphaFoldDB" id="A0A9P4QJV1"/>
<dbReference type="OrthoDB" id="3800774at2759"/>
<feature type="region of interest" description="Disordered" evidence="1">
    <location>
        <begin position="1"/>
        <end position="96"/>
    </location>
</feature>
<evidence type="ECO:0000313" key="3">
    <source>
        <dbReference type="Proteomes" id="UP000799444"/>
    </source>
</evidence>
<feature type="compositionally biased region" description="Low complexity" evidence="1">
    <location>
        <begin position="30"/>
        <end position="73"/>
    </location>
</feature>
<dbReference type="EMBL" id="ML996385">
    <property type="protein sequence ID" value="KAF2726833.1"/>
    <property type="molecule type" value="Genomic_DNA"/>
</dbReference>
<feature type="compositionally biased region" description="Basic and acidic residues" evidence="1">
    <location>
        <begin position="448"/>
        <end position="457"/>
    </location>
</feature>
<feature type="compositionally biased region" description="Low complexity" evidence="1">
    <location>
        <begin position="7"/>
        <end position="20"/>
    </location>
</feature>
<sequence length="675" mass="74899">MPRSTRKTTAAASAASATTRRTGRTRKATPKAAPKAAPKATPKAVPKATPKAASKTTKAAKATPAGKAGSTTPRVQFTDPLEKGPSNKGIRGLTPLPEEDEEFISISDIDVDLLPHTPQPSSNLPVTDLTTVLSSSPPVQLSTRMDVSYLLLVNNKKAVSRIEKSTFGMLSLMFMEDFVEEMMGMDESGLNGQTYSILKRTIQYKVGKHSVKTITIPNFGIEEDTRICEDIKDLLSRSKPNVIVELRLEVSVEALGLKPAFKRNQAFNETLSDPTESAQQPRVTPRVSQILKEYQPGTSKEAKEAKLLERTAQLQTAAQGQSQIHAHWPCENSECANFGQYCYRTEGGKQHFKIELIDVQSWANRIASGKCNVANPMPDMVARWRTAAGGGDQLLAGRKKLSKKKKRRSSSSDSDPESALEFKREKKKMARRRQQIQERQMLEDEENEQLRRRQREQQRAMLDQQMYTGMGMHGPMPGYSALPPVFANPYSVQQQSFMPMAYPPIPPQPPMGYKQAHHMPAAPAMPTALPTRPPEQPRFHTPPEGAKAPILSSSPLDGKSHTRSDVRGFLTWLVEQQSEEDTLEYIRTQDVILDQMWTVDDIKQMANRTSIAYTEAIKEPHCLKDGVIRHLRKEFTQYKQSVRAKLAEEASAKQAEETRAQMAAAAGLASLGGDI</sequence>
<evidence type="ECO:0000256" key="1">
    <source>
        <dbReference type="SAM" id="MobiDB-lite"/>
    </source>
</evidence>
<proteinExistence type="predicted"/>
<accession>A0A9P4QJV1</accession>
<feature type="region of interest" description="Disordered" evidence="1">
    <location>
        <begin position="530"/>
        <end position="560"/>
    </location>
</feature>
<gene>
    <name evidence="2" type="ORF">EJ04DRAFT_570924</name>
</gene>
<dbReference type="Proteomes" id="UP000799444">
    <property type="component" value="Unassembled WGS sequence"/>
</dbReference>
<name>A0A9P4QJV1_9PLEO</name>
<feature type="compositionally biased region" description="Basic residues" evidence="1">
    <location>
        <begin position="425"/>
        <end position="434"/>
    </location>
</feature>
<reference evidence="2" key="1">
    <citation type="journal article" date="2020" name="Stud. Mycol.">
        <title>101 Dothideomycetes genomes: a test case for predicting lifestyles and emergence of pathogens.</title>
        <authorList>
            <person name="Haridas S."/>
            <person name="Albert R."/>
            <person name="Binder M."/>
            <person name="Bloem J."/>
            <person name="Labutti K."/>
            <person name="Salamov A."/>
            <person name="Andreopoulos B."/>
            <person name="Baker S."/>
            <person name="Barry K."/>
            <person name="Bills G."/>
            <person name="Bluhm B."/>
            <person name="Cannon C."/>
            <person name="Castanera R."/>
            <person name="Culley D."/>
            <person name="Daum C."/>
            <person name="Ezra D."/>
            <person name="Gonzalez J."/>
            <person name="Henrissat B."/>
            <person name="Kuo A."/>
            <person name="Liang C."/>
            <person name="Lipzen A."/>
            <person name="Lutzoni F."/>
            <person name="Magnuson J."/>
            <person name="Mondo S."/>
            <person name="Nolan M."/>
            <person name="Ohm R."/>
            <person name="Pangilinan J."/>
            <person name="Park H.-J."/>
            <person name="Ramirez L."/>
            <person name="Alfaro M."/>
            <person name="Sun H."/>
            <person name="Tritt A."/>
            <person name="Yoshinaga Y."/>
            <person name="Zwiers L.-H."/>
            <person name="Turgeon B."/>
            <person name="Goodwin S."/>
            <person name="Spatafora J."/>
            <person name="Crous P."/>
            <person name="Grigoriev I."/>
        </authorList>
    </citation>
    <scope>NUCLEOTIDE SEQUENCE</scope>
    <source>
        <strain evidence="2">CBS 125425</strain>
    </source>
</reference>
<protein>
    <submittedName>
        <fullName evidence="2">Uncharacterized protein</fullName>
    </submittedName>
</protein>
<evidence type="ECO:0000313" key="2">
    <source>
        <dbReference type="EMBL" id="KAF2726833.1"/>
    </source>
</evidence>